<evidence type="ECO:0000313" key="1">
    <source>
        <dbReference type="EMBL" id="MEL1245337.1"/>
    </source>
</evidence>
<protein>
    <submittedName>
        <fullName evidence="1">Uncharacterized protein</fullName>
    </submittedName>
</protein>
<dbReference type="EMBL" id="JBBYHR010000008">
    <property type="protein sequence ID" value="MEL1245337.1"/>
    <property type="molecule type" value="Genomic_DNA"/>
</dbReference>
<organism evidence="1 2">
    <name type="scientific">Flavobacterium arundinis</name>
    <dbReference type="NCBI Taxonomy" id="3139143"/>
    <lineage>
        <taxon>Bacteria</taxon>
        <taxon>Pseudomonadati</taxon>
        <taxon>Bacteroidota</taxon>
        <taxon>Flavobacteriia</taxon>
        <taxon>Flavobacteriales</taxon>
        <taxon>Flavobacteriaceae</taxon>
        <taxon>Flavobacterium</taxon>
    </lineage>
</organism>
<keyword evidence="2" id="KW-1185">Reference proteome</keyword>
<evidence type="ECO:0000313" key="2">
    <source>
        <dbReference type="Proteomes" id="UP001464555"/>
    </source>
</evidence>
<dbReference type="Proteomes" id="UP001464555">
    <property type="component" value="Unassembled WGS sequence"/>
</dbReference>
<reference evidence="1 2" key="1">
    <citation type="submission" date="2024-04" db="EMBL/GenBank/DDBJ databases">
        <title>Flavobacterium sp. DGU11 16S ribosomal RNA gene Genome sequencing and assembly.</title>
        <authorList>
            <person name="Park S."/>
        </authorList>
    </citation>
    <scope>NUCLEOTIDE SEQUENCE [LARGE SCALE GENOMIC DNA]</scope>
    <source>
        <strain evidence="1 2">DGU11</strain>
    </source>
</reference>
<name>A0ABU9HZM6_9FLAO</name>
<sequence length="94" mass="10924">MNYEDAKDAFEELKNFEGKADFKGTDTLIDYFVLLPEKEMDDFDIKVFLDLHQASGSFEIEGSHDGEKYTIIGISLSQMAYTNDMDYFMKLLVW</sequence>
<dbReference type="RefSeq" id="WP_341697651.1">
    <property type="nucleotide sequence ID" value="NZ_JBBYHR010000008.1"/>
</dbReference>
<comment type="caution">
    <text evidence="1">The sequence shown here is derived from an EMBL/GenBank/DDBJ whole genome shotgun (WGS) entry which is preliminary data.</text>
</comment>
<proteinExistence type="predicted"/>
<accession>A0ABU9HZM6</accession>
<gene>
    <name evidence="1" type="ORF">AAEO56_13755</name>
</gene>